<organism evidence="1 2">
    <name type="scientific">Artemisia annua</name>
    <name type="common">Sweet wormwood</name>
    <dbReference type="NCBI Taxonomy" id="35608"/>
    <lineage>
        <taxon>Eukaryota</taxon>
        <taxon>Viridiplantae</taxon>
        <taxon>Streptophyta</taxon>
        <taxon>Embryophyta</taxon>
        <taxon>Tracheophyta</taxon>
        <taxon>Spermatophyta</taxon>
        <taxon>Magnoliopsida</taxon>
        <taxon>eudicotyledons</taxon>
        <taxon>Gunneridae</taxon>
        <taxon>Pentapetalae</taxon>
        <taxon>asterids</taxon>
        <taxon>campanulids</taxon>
        <taxon>Asterales</taxon>
        <taxon>Asteraceae</taxon>
        <taxon>Asteroideae</taxon>
        <taxon>Anthemideae</taxon>
        <taxon>Artemisiinae</taxon>
        <taxon>Artemisia</taxon>
    </lineage>
</organism>
<dbReference type="SUPFAM" id="SSF51161">
    <property type="entry name" value="Trimeric LpxA-like enzymes"/>
    <property type="match status" value="1"/>
</dbReference>
<dbReference type="OrthoDB" id="25818at2759"/>
<dbReference type="Gene3D" id="2.160.10.10">
    <property type="entry name" value="Hexapeptide repeat proteins"/>
    <property type="match status" value="1"/>
</dbReference>
<gene>
    <name evidence="1" type="ORF">CTI12_AA216370</name>
</gene>
<dbReference type="Proteomes" id="UP000245207">
    <property type="component" value="Unassembled WGS sequence"/>
</dbReference>
<protein>
    <submittedName>
        <fullName evidence="1">Bacterial transferase hexapeptide repeat-containing protein</fullName>
    </submittedName>
</protein>
<comment type="caution">
    <text evidence="1">The sequence shown here is derived from an EMBL/GenBank/DDBJ whole genome shotgun (WGS) entry which is preliminary data.</text>
</comment>
<proteinExistence type="predicted"/>
<evidence type="ECO:0000313" key="1">
    <source>
        <dbReference type="EMBL" id="PWA78295.1"/>
    </source>
</evidence>
<dbReference type="InterPro" id="IPR011004">
    <property type="entry name" value="Trimer_LpxA-like_sf"/>
</dbReference>
<name>A0A2U1NXQ2_ARTAN</name>
<keyword evidence="1" id="KW-0808">Transferase</keyword>
<dbReference type="EMBL" id="PKPP01002008">
    <property type="protein sequence ID" value="PWA78295.1"/>
    <property type="molecule type" value="Genomic_DNA"/>
</dbReference>
<reference evidence="1 2" key="1">
    <citation type="journal article" date="2018" name="Mol. Plant">
        <title>The genome of Artemisia annua provides insight into the evolution of Asteraceae family and artemisinin biosynthesis.</title>
        <authorList>
            <person name="Shen Q."/>
            <person name="Zhang L."/>
            <person name="Liao Z."/>
            <person name="Wang S."/>
            <person name="Yan T."/>
            <person name="Shi P."/>
            <person name="Liu M."/>
            <person name="Fu X."/>
            <person name="Pan Q."/>
            <person name="Wang Y."/>
            <person name="Lv Z."/>
            <person name="Lu X."/>
            <person name="Zhang F."/>
            <person name="Jiang W."/>
            <person name="Ma Y."/>
            <person name="Chen M."/>
            <person name="Hao X."/>
            <person name="Li L."/>
            <person name="Tang Y."/>
            <person name="Lv G."/>
            <person name="Zhou Y."/>
            <person name="Sun X."/>
            <person name="Brodelius P.E."/>
            <person name="Rose J.K.C."/>
            <person name="Tang K."/>
        </authorList>
    </citation>
    <scope>NUCLEOTIDE SEQUENCE [LARGE SCALE GENOMIC DNA]</scope>
    <source>
        <strain evidence="2">cv. Huhao1</strain>
        <tissue evidence="1">Leaf</tissue>
    </source>
</reference>
<evidence type="ECO:0000313" key="2">
    <source>
        <dbReference type="Proteomes" id="UP000245207"/>
    </source>
</evidence>
<dbReference type="GO" id="GO:0016740">
    <property type="term" value="F:transferase activity"/>
    <property type="evidence" value="ECO:0007669"/>
    <property type="project" value="UniProtKB-KW"/>
</dbReference>
<accession>A0A2U1NXQ2</accession>
<keyword evidence="2" id="KW-1185">Reference proteome</keyword>
<dbReference type="STRING" id="35608.A0A2U1NXQ2"/>
<dbReference type="AlphaFoldDB" id="A0A2U1NXQ2"/>
<sequence length="206" mass="23202">MGTLGRAAYTVGFWIRETGQAMDRLGSRLQGNNYFKEQHPIVGIMWQIVNWNFWIQRQMREQCRQERSQGSDVNSISIGSGTNIQDHSLVHVAKSNLPGKVHPTVIGNNVTVGCGLTNGLERNRFVAHTQLYSNLKDTKTVSSKTDAQEMAAFLNGNGNGSRHRQTQTSYINYRRCCLNFEVSYLPTKRTHGNGLAMHQEFSQLSP</sequence>